<dbReference type="EMBL" id="CP053085">
    <property type="protein sequence ID" value="QJR36631.1"/>
    <property type="molecule type" value="Genomic_DNA"/>
</dbReference>
<dbReference type="AlphaFoldDB" id="A0A6M4IWR7"/>
<dbReference type="RefSeq" id="WP_171226064.1">
    <property type="nucleotide sequence ID" value="NZ_CP053085.1"/>
</dbReference>
<reference evidence="2 3" key="1">
    <citation type="submission" date="2020-05" db="EMBL/GenBank/DDBJ databases">
        <title>Complete genome sequence of Gemmatimonas greenlandica TET16.</title>
        <authorList>
            <person name="Zeng Y."/>
        </authorList>
    </citation>
    <scope>NUCLEOTIDE SEQUENCE [LARGE SCALE GENOMIC DNA]</scope>
    <source>
        <strain evidence="2 3">TET16</strain>
    </source>
</reference>
<name>A0A6M4IWR7_9BACT</name>
<keyword evidence="3" id="KW-1185">Reference proteome</keyword>
<keyword evidence="1" id="KW-1133">Transmembrane helix</keyword>
<organism evidence="2 3">
    <name type="scientific">Gemmatimonas groenlandica</name>
    <dbReference type="NCBI Taxonomy" id="2732249"/>
    <lineage>
        <taxon>Bacteria</taxon>
        <taxon>Pseudomonadati</taxon>
        <taxon>Gemmatimonadota</taxon>
        <taxon>Gemmatimonadia</taxon>
        <taxon>Gemmatimonadales</taxon>
        <taxon>Gemmatimonadaceae</taxon>
        <taxon>Gemmatimonas</taxon>
    </lineage>
</organism>
<evidence type="ECO:0000256" key="1">
    <source>
        <dbReference type="SAM" id="Phobius"/>
    </source>
</evidence>
<accession>A0A6M4IWR7</accession>
<evidence type="ECO:0000313" key="3">
    <source>
        <dbReference type="Proteomes" id="UP000500938"/>
    </source>
</evidence>
<feature type="transmembrane region" description="Helical" evidence="1">
    <location>
        <begin position="127"/>
        <end position="148"/>
    </location>
</feature>
<dbReference type="KEGG" id="ggr:HKW67_14495"/>
<protein>
    <submittedName>
        <fullName evidence="2">Uncharacterized protein</fullName>
    </submittedName>
</protein>
<proteinExistence type="predicted"/>
<gene>
    <name evidence="2" type="ORF">HKW67_14495</name>
</gene>
<sequence length="197" mass="21109">MGAFGAAGAFGALGALHGRRSRGFGDGFGLVIVKLLDVVDLLDDHRCFDLRLRLRCLRLRGRLRRTRVLGRTTRATTHRATEDVVFVVLVFDQLVLEAVALVFVIVVLLVVVGTIPEGIAAFGGKAVAILLVFVVRRAAVAHIIHVVIHQMELPNLVATRHDASSPRKSSNAVVVRTGLNTGCGDAARDTQTSCAAE</sequence>
<keyword evidence="1" id="KW-0812">Transmembrane</keyword>
<feature type="transmembrane region" description="Helical" evidence="1">
    <location>
        <begin position="94"/>
        <end position="115"/>
    </location>
</feature>
<dbReference type="Proteomes" id="UP000500938">
    <property type="component" value="Chromosome"/>
</dbReference>
<evidence type="ECO:0000313" key="2">
    <source>
        <dbReference type="EMBL" id="QJR36631.1"/>
    </source>
</evidence>
<keyword evidence="1" id="KW-0472">Membrane</keyword>